<dbReference type="PATRIC" id="fig|582.24.peg.3453"/>
<comment type="pathway">
    <text evidence="3">Bacterial outer membrane biogenesis; enterobacterial common antigen biosynthesis.</text>
</comment>
<evidence type="ECO:0000256" key="3">
    <source>
        <dbReference type="HAMAP-Rule" id="MF_02027"/>
    </source>
</evidence>
<evidence type="ECO:0000313" key="6">
    <source>
        <dbReference type="Proteomes" id="UP000032582"/>
    </source>
</evidence>
<dbReference type="SUPFAM" id="SSF55729">
    <property type="entry name" value="Acyl-CoA N-acyltransferases (Nat)"/>
    <property type="match status" value="1"/>
</dbReference>
<accession>A0A0D8L764</accession>
<dbReference type="PANTHER" id="PTHR43877">
    <property type="entry name" value="AMINOALKYLPHOSPHONATE N-ACETYLTRANSFERASE-RELATED-RELATED"/>
    <property type="match status" value="1"/>
</dbReference>
<dbReference type="EC" id="2.3.1.210" evidence="3"/>
<dbReference type="InterPro" id="IPR050832">
    <property type="entry name" value="Bact_Acetyltransf"/>
</dbReference>
<dbReference type="PROSITE" id="PS51186">
    <property type="entry name" value="GNAT"/>
    <property type="match status" value="1"/>
</dbReference>
<name>A0A0D8L764_MORMO</name>
<comment type="subunit">
    <text evidence="3">Homodimer.</text>
</comment>
<organism evidence="5 6">
    <name type="scientific">Morganella morganii</name>
    <name type="common">Proteus morganii</name>
    <dbReference type="NCBI Taxonomy" id="582"/>
    <lineage>
        <taxon>Bacteria</taxon>
        <taxon>Pseudomonadati</taxon>
        <taxon>Pseudomonadota</taxon>
        <taxon>Gammaproteobacteria</taxon>
        <taxon>Enterobacterales</taxon>
        <taxon>Morganellaceae</taxon>
        <taxon>Morganella</taxon>
    </lineage>
</organism>
<dbReference type="GO" id="GO:0009246">
    <property type="term" value="P:enterobacterial common antigen biosynthetic process"/>
    <property type="evidence" value="ECO:0007669"/>
    <property type="project" value="UniProtKB-UniRule"/>
</dbReference>
<comment type="caution">
    <text evidence="3">Lacks conserved residue(s) required for the propagation of feature annotation.</text>
</comment>
<dbReference type="PANTHER" id="PTHR43877:SF2">
    <property type="entry name" value="AMINOALKYLPHOSPHONATE N-ACETYLTRANSFERASE-RELATED"/>
    <property type="match status" value="1"/>
</dbReference>
<evidence type="ECO:0000256" key="1">
    <source>
        <dbReference type="ARBA" id="ARBA00022679"/>
    </source>
</evidence>
<feature type="domain" description="N-acetyltransferase" evidence="4">
    <location>
        <begin position="88"/>
        <end position="241"/>
    </location>
</feature>
<dbReference type="InterPro" id="IPR000182">
    <property type="entry name" value="GNAT_dom"/>
</dbReference>
<feature type="active site" description="Proton donor" evidence="3">
    <location>
        <position position="219"/>
    </location>
</feature>
<comment type="catalytic activity">
    <reaction evidence="3">
        <text>dTDP-4-amino-4,6-dideoxy-alpha-D-galactose + acetyl-CoA = dTDP-4-acetamido-4,6-dideoxy-alpha-D-galactose + CoA + H(+)</text>
        <dbReference type="Rhea" id="RHEA:34443"/>
        <dbReference type="ChEBI" id="CHEBI:15378"/>
        <dbReference type="ChEBI" id="CHEBI:57287"/>
        <dbReference type="ChEBI" id="CHEBI:57288"/>
        <dbReference type="ChEBI" id="CHEBI:68492"/>
        <dbReference type="ChEBI" id="CHEBI:68493"/>
        <dbReference type="EC" id="2.3.1.210"/>
    </reaction>
</comment>
<comment type="caution">
    <text evidence="5">The sequence shown here is derived from an EMBL/GenBank/DDBJ whole genome shotgun (WGS) entry which is preliminary data.</text>
</comment>
<reference evidence="5 6" key="1">
    <citation type="submission" date="2015-02" db="EMBL/GenBank/DDBJ databases">
        <title>Whole genome shotgun sequencing of cultured foodborne pathogen.</title>
        <authorList>
            <person name="Timme R."/>
            <person name="Allard M.W."/>
            <person name="Strain E."/>
            <person name="Evans P.S."/>
            <person name="Brown E."/>
        </authorList>
    </citation>
    <scope>NUCLEOTIDE SEQUENCE [LARGE SCALE GENOMIC DNA]</scope>
    <source>
        <strain evidence="5 6">GCSL-TSO-24</strain>
    </source>
</reference>
<gene>
    <name evidence="3" type="primary">wecD</name>
    <name evidence="5" type="ORF">UA45_10975</name>
</gene>
<dbReference type="UniPathway" id="UPA00566"/>
<dbReference type="Pfam" id="PF00583">
    <property type="entry name" value="Acetyltransf_1"/>
    <property type="match status" value="1"/>
</dbReference>
<dbReference type="NCBIfam" id="NF008212">
    <property type="entry name" value="PRK10975.1"/>
    <property type="match status" value="1"/>
</dbReference>
<evidence type="ECO:0000313" key="5">
    <source>
        <dbReference type="EMBL" id="KJF77717.1"/>
    </source>
</evidence>
<dbReference type="GO" id="GO:0008080">
    <property type="term" value="F:N-acetyltransferase activity"/>
    <property type="evidence" value="ECO:0007669"/>
    <property type="project" value="InterPro"/>
</dbReference>
<keyword evidence="1 3" id="KW-0808">Transferase</keyword>
<dbReference type="CDD" id="cd04301">
    <property type="entry name" value="NAT_SF"/>
    <property type="match status" value="1"/>
</dbReference>
<dbReference type="NCBIfam" id="TIGR02382">
    <property type="entry name" value="wecD_rffC"/>
    <property type="match status" value="1"/>
</dbReference>
<evidence type="ECO:0000259" key="4">
    <source>
        <dbReference type="PROSITE" id="PS51186"/>
    </source>
</evidence>
<dbReference type="EMBL" id="JZSH01000113">
    <property type="protein sequence ID" value="KJF77717.1"/>
    <property type="molecule type" value="Genomic_DNA"/>
</dbReference>
<dbReference type="Proteomes" id="UP000032582">
    <property type="component" value="Unassembled WGS sequence"/>
</dbReference>
<proteinExistence type="inferred from homology"/>
<dbReference type="HAMAP" id="MF_02027">
    <property type="entry name" value="WecD_RffC"/>
    <property type="match status" value="1"/>
</dbReference>
<comment type="function">
    <text evidence="3">Catalyzes the acetylation of dTDP-fucosamine (dTDP-4-amino-4,6-dideoxy-D-galactose) to dTDP-Fuc4NAc, which is utilized in the biosynthesis of the enterobacterial common antigen (ECA).</text>
</comment>
<dbReference type="AlphaFoldDB" id="A0A0D8L764"/>
<sequence>MSVRASIELLAWESDFFALKTAKLAFSPDAAPLSAADFAPYDLVQAKISAGDNAALDGLSALGFSLAESEVDFALSLKSGTENAVSASTLCYADETDIPVIKQAAAQVFSQSRFRAPWYRPDDSARFYAVWAEKAVRGTFDKDCLLIRNKNNEIAGFVTLRQTDEHSARIGLLAVLPGNQGQGIGLKLMSAAQQWCAEHHCRILRVATQLSNLAAMRLYTKSGGAVDSTAYWLYRGCNDSI</sequence>
<protein>
    <recommendedName>
        <fullName evidence="3">dTDP-fucosamine acetyltransferase</fullName>
        <ecNumber evidence="3">2.3.1.210</ecNumber>
    </recommendedName>
    <alternativeName>
        <fullName evidence="3">TDP-fucosamine acetyltransferase</fullName>
    </alternativeName>
    <alternativeName>
        <fullName evidence="3">dTDP-4-amino-4,6-dideoxy-D-galactose acyltransferase</fullName>
    </alternativeName>
</protein>
<dbReference type="InterPro" id="IPR012752">
    <property type="entry name" value="AcTrfase_WecD"/>
</dbReference>
<dbReference type="InterPro" id="IPR016181">
    <property type="entry name" value="Acyl_CoA_acyltransferase"/>
</dbReference>
<evidence type="ECO:0000256" key="2">
    <source>
        <dbReference type="ARBA" id="ARBA00023315"/>
    </source>
</evidence>
<comment type="similarity">
    <text evidence="3">Belongs to the WecD family.</text>
</comment>
<keyword evidence="2 3" id="KW-0012">Acyltransferase</keyword>
<feature type="binding site" evidence="3">
    <location>
        <position position="212"/>
    </location>
    <ligand>
        <name>acetyl-CoA</name>
        <dbReference type="ChEBI" id="CHEBI:57288"/>
    </ligand>
</feature>
<dbReference type="Gene3D" id="3.40.630.30">
    <property type="match status" value="1"/>
</dbReference>